<dbReference type="PANTHER" id="PTHR13693">
    <property type="entry name" value="CLASS II AMINOTRANSFERASE/8-AMINO-7-OXONONANOATE SYNTHASE"/>
    <property type="match status" value="1"/>
</dbReference>
<comment type="caution">
    <text evidence="7">The sequence shown here is derived from an EMBL/GenBank/DDBJ whole genome shotgun (WGS) entry which is preliminary data.</text>
</comment>
<dbReference type="GO" id="GO:0008483">
    <property type="term" value="F:transaminase activity"/>
    <property type="evidence" value="ECO:0007669"/>
    <property type="project" value="UniProtKB-KW"/>
</dbReference>
<reference evidence="7" key="1">
    <citation type="journal article" date="2020" name="mSystems">
        <title>Genome- and Community-Level Interaction Insights into Carbon Utilization and Element Cycling Functions of Hydrothermarchaeota in Hydrothermal Sediment.</title>
        <authorList>
            <person name="Zhou Z."/>
            <person name="Liu Y."/>
            <person name="Xu W."/>
            <person name="Pan J."/>
            <person name="Luo Z.H."/>
            <person name="Li M."/>
        </authorList>
    </citation>
    <scope>NUCLEOTIDE SEQUENCE [LARGE SCALE GENOMIC DNA]</scope>
    <source>
        <strain evidence="7">HyVt-533</strain>
    </source>
</reference>
<dbReference type="AlphaFoldDB" id="A0A7V5P1Q6"/>
<keyword evidence="5" id="KW-0175">Coiled coil</keyword>
<protein>
    <submittedName>
        <fullName evidence="7">Aminotransferase class I/II-fold pyridoxal phosphate-dependent enzyme</fullName>
    </submittedName>
</protein>
<keyword evidence="3 4" id="KW-0663">Pyridoxal phosphate</keyword>
<dbReference type="InterPro" id="IPR001917">
    <property type="entry name" value="Aminotrans_II_pyridoxalP_BS"/>
</dbReference>
<dbReference type="InterPro" id="IPR015424">
    <property type="entry name" value="PyrdxlP-dep_Trfase"/>
</dbReference>
<evidence type="ECO:0000256" key="4">
    <source>
        <dbReference type="RuleBase" id="RU003693"/>
    </source>
</evidence>
<feature type="coiled-coil region" evidence="5">
    <location>
        <begin position="151"/>
        <end position="178"/>
    </location>
</feature>
<accession>A0A7V5P1Q6</accession>
<dbReference type="Gene3D" id="3.90.1150.10">
    <property type="entry name" value="Aspartate Aminotransferase, domain 1"/>
    <property type="match status" value="1"/>
</dbReference>
<proteinExistence type="inferred from homology"/>
<evidence type="ECO:0000256" key="1">
    <source>
        <dbReference type="ARBA" id="ARBA00001933"/>
    </source>
</evidence>
<dbReference type="InterPro" id="IPR015422">
    <property type="entry name" value="PyrdxlP-dep_Trfase_small"/>
</dbReference>
<dbReference type="InterPro" id="IPR050087">
    <property type="entry name" value="AON_synthase_class-II"/>
</dbReference>
<dbReference type="PROSITE" id="PS00599">
    <property type="entry name" value="AA_TRANSFER_CLASS_2"/>
    <property type="match status" value="1"/>
</dbReference>
<keyword evidence="2" id="KW-0808">Transferase</keyword>
<comment type="cofactor">
    <cofactor evidence="1 4">
        <name>pyridoxal 5'-phosphate</name>
        <dbReference type="ChEBI" id="CHEBI:597326"/>
    </cofactor>
</comment>
<dbReference type="Gene3D" id="3.40.640.10">
    <property type="entry name" value="Type I PLP-dependent aspartate aminotransferase-like (Major domain)"/>
    <property type="match status" value="1"/>
</dbReference>
<sequence>MGIFDKFSKLAAQLNQVRALFGGFNVVIEKIISPTEAIVNGQKVILAGTNNYLGLTFDKACIEAACAAIRAEGTGTTGSRMANGTYHSHVALEQELSEFFGRRATIVFTTGYAANLGVLSTLVGRDDLVLLDADCHASIYDGTRLGGVPVYRFRHNDVEDLEKKLRRLREKNPSANILIVVEGLYSMLGDRAPLADIAHLKEKYGAYLLVDEAHSLGVLGEKGRGLAEEAGVEDKVDFIVGTFSKSLASIGGYCTSNYEELELLRYASRPYVFTASLSPANIAAARAALRIIRERPELKERLWQNAYQLYGRLKELGFELGPEPSPIVAVRFRQPEKALKTWYGLLERGVYVNMVLPPATPGGEALLRASVSAAHTPAQIAAISEAFAALA</sequence>
<dbReference type="Proteomes" id="UP000886101">
    <property type="component" value="Unassembled WGS sequence"/>
</dbReference>
<dbReference type="NCBIfam" id="NF047599">
    <property type="entry name" value="SerpalmtaseBetaP"/>
    <property type="match status" value="1"/>
</dbReference>
<evidence type="ECO:0000259" key="6">
    <source>
        <dbReference type="Pfam" id="PF00155"/>
    </source>
</evidence>
<organism evidence="7">
    <name type="scientific">Thermodesulfatator atlanticus</name>
    <dbReference type="NCBI Taxonomy" id="501497"/>
    <lineage>
        <taxon>Bacteria</taxon>
        <taxon>Pseudomonadati</taxon>
        <taxon>Thermodesulfobacteriota</taxon>
        <taxon>Thermodesulfobacteria</taxon>
        <taxon>Thermodesulfobacteriales</taxon>
        <taxon>Thermodesulfatatoraceae</taxon>
        <taxon>Thermodesulfatator</taxon>
    </lineage>
</organism>
<dbReference type="GO" id="GO:0030170">
    <property type="term" value="F:pyridoxal phosphate binding"/>
    <property type="evidence" value="ECO:0007669"/>
    <property type="project" value="InterPro"/>
</dbReference>
<dbReference type="InterPro" id="IPR015421">
    <property type="entry name" value="PyrdxlP-dep_Trfase_major"/>
</dbReference>
<gene>
    <name evidence="7" type="ORF">ENJ96_10095</name>
</gene>
<evidence type="ECO:0000256" key="3">
    <source>
        <dbReference type="ARBA" id="ARBA00022898"/>
    </source>
</evidence>
<dbReference type="SUPFAM" id="SSF53383">
    <property type="entry name" value="PLP-dependent transferases"/>
    <property type="match status" value="1"/>
</dbReference>
<dbReference type="InterPro" id="IPR004839">
    <property type="entry name" value="Aminotransferase_I/II_large"/>
</dbReference>
<feature type="domain" description="Aminotransferase class I/classII large" evidence="6">
    <location>
        <begin position="43"/>
        <end position="386"/>
    </location>
</feature>
<comment type="similarity">
    <text evidence="4">Belongs to the class-II pyridoxal-phosphate-dependent aminotransferase family.</text>
</comment>
<dbReference type="EMBL" id="DROK01000298">
    <property type="protein sequence ID" value="HHI98180.1"/>
    <property type="molecule type" value="Genomic_DNA"/>
</dbReference>
<evidence type="ECO:0000256" key="2">
    <source>
        <dbReference type="ARBA" id="ARBA00022679"/>
    </source>
</evidence>
<evidence type="ECO:0000256" key="5">
    <source>
        <dbReference type="SAM" id="Coils"/>
    </source>
</evidence>
<dbReference type="Pfam" id="PF00155">
    <property type="entry name" value="Aminotran_1_2"/>
    <property type="match status" value="1"/>
</dbReference>
<name>A0A7V5P1Q6_9BACT</name>
<keyword evidence="7" id="KW-0032">Aminotransferase</keyword>
<dbReference type="PANTHER" id="PTHR13693:SF3">
    <property type="entry name" value="LD36009P"/>
    <property type="match status" value="1"/>
</dbReference>
<evidence type="ECO:0000313" key="7">
    <source>
        <dbReference type="EMBL" id="HHI98180.1"/>
    </source>
</evidence>